<dbReference type="PROSITE" id="PS50006">
    <property type="entry name" value="FHA_DOMAIN"/>
    <property type="match status" value="1"/>
</dbReference>
<keyword evidence="19" id="KW-1185">Reference proteome</keyword>
<dbReference type="GO" id="GO:0003676">
    <property type="term" value="F:nucleic acid binding"/>
    <property type="evidence" value="ECO:0007669"/>
    <property type="project" value="InterPro"/>
</dbReference>
<keyword evidence="10" id="KW-0175">Coiled coil</keyword>
<dbReference type="InterPro" id="IPR041591">
    <property type="entry name" value="OCRE"/>
</dbReference>
<evidence type="ECO:0000313" key="18">
    <source>
        <dbReference type="EMBL" id="KFO91900.1"/>
    </source>
</evidence>
<feature type="domain" description="FHA" evidence="16">
    <location>
        <begin position="334"/>
        <end position="387"/>
    </location>
</feature>
<dbReference type="PANTHER" id="PTHR23106">
    <property type="entry name" value="ANGIOGENIC FACTOR WITH G PATCH AND FHA DOMAINS 1"/>
    <property type="match status" value="1"/>
</dbReference>
<dbReference type="EMBL" id="KL528237">
    <property type="protein sequence ID" value="KFO91900.1"/>
    <property type="molecule type" value="Genomic_DNA"/>
</dbReference>
<dbReference type="InterPro" id="IPR053027">
    <property type="entry name" value="AGGF1"/>
</dbReference>
<feature type="region of interest" description="Disordered" evidence="15">
    <location>
        <begin position="152"/>
        <end position="303"/>
    </location>
</feature>
<gene>
    <name evidence="18" type="ORF">N320_05686</name>
</gene>
<evidence type="ECO:0000256" key="5">
    <source>
        <dbReference type="ARBA" id="ARBA00022525"/>
    </source>
</evidence>
<comment type="subcellular location">
    <subcellularLocation>
        <location evidence="1">Cytoplasm</location>
    </subcellularLocation>
    <subcellularLocation>
        <location evidence="2">Secreted</location>
    </subcellularLocation>
</comment>
<dbReference type="InterPro" id="IPR000467">
    <property type="entry name" value="G_patch_dom"/>
</dbReference>
<dbReference type="InterPro" id="IPR035624">
    <property type="entry name" value="AGGF1_OCRE"/>
</dbReference>
<dbReference type="GO" id="GO:0045766">
    <property type="term" value="P:positive regulation of angiogenesis"/>
    <property type="evidence" value="ECO:0007669"/>
    <property type="project" value="TreeGrafter"/>
</dbReference>
<keyword evidence="3" id="KW-0217">Developmental protein</keyword>
<dbReference type="SMART" id="SM00443">
    <property type="entry name" value="G_patch"/>
    <property type="match status" value="1"/>
</dbReference>
<dbReference type="InterPro" id="IPR008984">
    <property type="entry name" value="SMAD_FHA_dom_sf"/>
</dbReference>
<keyword evidence="7" id="KW-0037">Angiogenesis</keyword>
<comment type="function">
    <text evidence="11">Promotes angiogenesis and the proliferation of endothelial cells. Able to bind to endothelial cells and promote cell proliferation, suggesting that it may act in an autocrine fashion.</text>
</comment>
<dbReference type="SUPFAM" id="SSF49879">
    <property type="entry name" value="SMAD/FHA domain"/>
    <property type="match status" value="1"/>
</dbReference>
<comment type="subunit">
    <text evidence="12">Interacts with the secreted angiogenic factor TNFSF12.</text>
</comment>
<evidence type="ECO:0000256" key="1">
    <source>
        <dbReference type="ARBA" id="ARBA00004496"/>
    </source>
</evidence>
<evidence type="ECO:0000256" key="10">
    <source>
        <dbReference type="ARBA" id="ARBA00023054"/>
    </source>
</evidence>
<evidence type="ECO:0000256" key="3">
    <source>
        <dbReference type="ARBA" id="ARBA00022473"/>
    </source>
</evidence>
<evidence type="ECO:0000259" key="17">
    <source>
        <dbReference type="PROSITE" id="PS50174"/>
    </source>
</evidence>
<feature type="non-terminal residue" evidence="18">
    <location>
        <position position="1"/>
    </location>
</feature>
<feature type="compositionally biased region" description="Basic and acidic residues" evidence="15">
    <location>
        <begin position="171"/>
        <end position="190"/>
    </location>
</feature>
<dbReference type="Proteomes" id="UP000054064">
    <property type="component" value="Unassembled WGS sequence"/>
</dbReference>
<keyword evidence="4" id="KW-0963">Cytoplasm</keyword>
<dbReference type="Pfam" id="PF01585">
    <property type="entry name" value="G-patch"/>
    <property type="match status" value="1"/>
</dbReference>
<feature type="region of interest" description="Disordered" evidence="15">
    <location>
        <begin position="19"/>
        <end position="41"/>
    </location>
</feature>
<feature type="compositionally biased region" description="Polar residues" evidence="15">
    <location>
        <begin position="191"/>
        <end position="206"/>
    </location>
</feature>
<accession>A0A091HB14</accession>
<dbReference type="GO" id="GO:0030154">
    <property type="term" value="P:cell differentiation"/>
    <property type="evidence" value="ECO:0007669"/>
    <property type="project" value="UniProtKB-KW"/>
</dbReference>
<dbReference type="CDD" id="cd16164">
    <property type="entry name" value="OCRE_VG5Q"/>
    <property type="match status" value="1"/>
</dbReference>
<dbReference type="InterPro" id="IPR000253">
    <property type="entry name" value="FHA_dom"/>
</dbReference>
<name>A0A091HB14_BUCRH</name>
<evidence type="ECO:0000256" key="9">
    <source>
        <dbReference type="ARBA" id="ARBA00022990"/>
    </source>
</evidence>
<evidence type="ECO:0000256" key="12">
    <source>
        <dbReference type="ARBA" id="ARBA00062654"/>
    </source>
</evidence>
<dbReference type="Pfam" id="PF00498">
    <property type="entry name" value="FHA"/>
    <property type="match status" value="1"/>
</dbReference>
<feature type="region of interest" description="Disordered" evidence="15">
    <location>
        <begin position="590"/>
        <end position="614"/>
    </location>
</feature>
<dbReference type="GO" id="GO:0005737">
    <property type="term" value="C:cytoplasm"/>
    <property type="evidence" value="ECO:0007669"/>
    <property type="project" value="UniProtKB-SubCell"/>
</dbReference>
<sequence>ADYYYYENYYNHTDSQDCASELPVQHNPGTEGTEHNTTDELQTDVNIPLRSNSTEVAEGGEEERFIQNSQEAEGTSVPEGSLAESLRAAAEAAVSQTGFIYDENTGLYYDHSTGFYYNSENQLYYDPATGIYYYCDVESGRYQFHSRVDLQSYQASGTQHSKDKKGKKKRKEPERISANDYKDLDTEEQKSSNSLNCFSTTEQVSSAEEEESPNIRKRTKMDAKTRNSLAAKESISTDSVNSHSRKSTPDTAAYTDDSRTADTESEPEEGEITDSECEVYSSEDEVTSEETADSEDSENEDEEKIWPPCIRVIVIRSPVLQTGSLYIITAVKPATIGREKDVGHTLQIPEIGVSKFHAEVYFDHDLQSYVLVDQGSQNGTVVNGNQILQPKMKCDPYILEHGDEVKIGETVLSFHIHPGSDTCDGCEPGQVRAHLRLDRKKESSVCPALSKEERELVRRKALKQIRVKYGLQNTEYEDNKAVKNPKYKDRAGKRREITGREETFQRDDSPASVHIEISNSNKGHQMLEKMGWKKGEGLGKDGGGMKDPIHLQLHKTHAGLGTSRPISIEDVEIIQSKNKKNWDKARERFAENFQEPKSQRDTAKMTPWVRGTVE</sequence>
<dbReference type="CDD" id="cd22686">
    <property type="entry name" value="FHA_AGGF1"/>
    <property type="match status" value="1"/>
</dbReference>
<feature type="non-terminal residue" evidence="18">
    <location>
        <position position="614"/>
    </location>
</feature>
<protein>
    <recommendedName>
        <fullName evidence="13">Angiogenic factor with G patch and FHA domains 1</fullName>
    </recommendedName>
    <alternativeName>
        <fullName evidence="14">Angiogenic factor VG5Q</fullName>
    </alternativeName>
</protein>
<evidence type="ECO:0000256" key="6">
    <source>
        <dbReference type="ARBA" id="ARBA00022553"/>
    </source>
</evidence>
<keyword evidence="6" id="KW-0597">Phosphoprotein</keyword>
<evidence type="ECO:0000313" key="19">
    <source>
        <dbReference type="Proteomes" id="UP000054064"/>
    </source>
</evidence>
<evidence type="ECO:0000256" key="8">
    <source>
        <dbReference type="ARBA" id="ARBA00022782"/>
    </source>
</evidence>
<dbReference type="PROSITE" id="PS50174">
    <property type="entry name" value="G_PATCH"/>
    <property type="match status" value="1"/>
</dbReference>
<dbReference type="AlphaFoldDB" id="A0A091HB14"/>
<keyword evidence="8" id="KW-0221">Differentiation</keyword>
<dbReference type="SMART" id="SM00240">
    <property type="entry name" value="FHA"/>
    <property type="match status" value="1"/>
</dbReference>
<evidence type="ECO:0000256" key="15">
    <source>
        <dbReference type="SAM" id="MobiDB-lite"/>
    </source>
</evidence>
<evidence type="ECO:0000256" key="7">
    <source>
        <dbReference type="ARBA" id="ARBA00022657"/>
    </source>
</evidence>
<evidence type="ECO:0000256" key="13">
    <source>
        <dbReference type="ARBA" id="ARBA00067796"/>
    </source>
</evidence>
<feature type="compositionally biased region" description="Acidic residues" evidence="15">
    <location>
        <begin position="263"/>
        <end position="303"/>
    </location>
</feature>
<dbReference type="Gene3D" id="2.60.200.20">
    <property type="match status" value="1"/>
</dbReference>
<reference evidence="18 19" key="1">
    <citation type="submission" date="2014-04" db="EMBL/GenBank/DDBJ databases">
        <title>Genome evolution of avian class.</title>
        <authorList>
            <person name="Zhang G."/>
            <person name="Li C."/>
        </authorList>
    </citation>
    <scope>NUCLEOTIDE SEQUENCE [LARGE SCALE GENOMIC DNA]</scope>
    <source>
        <strain evidence="18">BGI_N320</strain>
    </source>
</reference>
<evidence type="ECO:0000256" key="11">
    <source>
        <dbReference type="ARBA" id="ARBA00053945"/>
    </source>
</evidence>
<dbReference type="FunFam" id="2.60.200.20:FF:000016">
    <property type="entry name" value="Angiogenic factor with G patch and FHA domains 1"/>
    <property type="match status" value="1"/>
</dbReference>
<keyword evidence="9" id="KW-0007">Acetylation</keyword>
<evidence type="ECO:0000259" key="16">
    <source>
        <dbReference type="PROSITE" id="PS50006"/>
    </source>
</evidence>
<evidence type="ECO:0000256" key="14">
    <source>
        <dbReference type="ARBA" id="ARBA00080673"/>
    </source>
</evidence>
<dbReference type="GO" id="GO:0001525">
    <property type="term" value="P:angiogenesis"/>
    <property type="evidence" value="ECO:0007669"/>
    <property type="project" value="UniProtKB-KW"/>
</dbReference>
<dbReference type="Pfam" id="PF17780">
    <property type="entry name" value="OCRE"/>
    <property type="match status" value="1"/>
</dbReference>
<organism evidence="18 19">
    <name type="scientific">Buceros rhinoceros silvestris</name>
    <dbReference type="NCBI Taxonomy" id="175836"/>
    <lineage>
        <taxon>Eukaryota</taxon>
        <taxon>Metazoa</taxon>
        <taxon>Chordata</taxon>
        <taxon>Craniata</taxon>
        <taxon>Vertebrata</taxon>
        <taxon>Euteleostomi</taxon>
        <taxon>Archelosauria</taxon>
        <taxon>Archosauria</taxon>
        <taxon>Dinosauria</taxon>
        <taxon>Saurischia</taxon>
        <taxon>Theropoda</taxon>
        <taxon>Coelurosauria</taxon>
        <taxon>Aves</taxon>
        <taxon>Neognathae</taxon>
        <taxon>Neoaves</taxon>
        <taxon>Telluraves</taxon>
        <taxon>Coraciimorphae</taxon>
        <taxon>Bucerotiformes</taxon>
        <taxon>Bucerotidae</taxon>
        <taxon>Buceros</taxon>
    </lineage>
</organism>
<evidence type="ECO:0000256" key="4">
    <source>
        <dbReference type="ARBA" id="ARBA00022490"/>
    </source>
</evidence>
<dbReference type="GO" id="GO:0005576">
    <property type="term" value="C:extracellular region"/>
    <property type="evidence" value="ECO:0007669"/>
    <property type="project" value="UniProtKB-SubCell"/>
</dbReference>
<feature type="domain" description="G-patch" evidence="17">
    <location>
        <begin position="519"/>
        <end position="565"/>
    </location>
</feature>
<dbReference type="PANTHER" id="PTHR23106:SF24">
    <property type="entry name" value="ANGIOGENIC FACTOR WITH G PATCH AND FHA DOMAINS 1"/>
    <property type="match status" value="1"/>
</dbReference>
<evidence type="ECO:0000256" key="2">
    <source>
        <dbReference type="ARBA" id="ARBA00004613"/>
    </source>
</evidence>
<keyword evidence="5" id="KW-0964">Secreted</keyword>
<proteinExistence type="predicted"/>